<sequence length="227" mass="25682">MKNLLYILTFIVTTTVIAQSENSITLEKQKLKQALSYGDDMVAATAMYAIINLEGPQSTYKDSLAYLYFRERNYSSCFLVLNDVLKNKPTNLDLLKMQAVSLESLGAFGKAIEVYKTLLTKTEDNYFAYKLAGLQYALNKFEEAYTSIKKADQLPDNTAVKITFQVNKNYSQDINLKASIAYLQGVIELNLKKDNNAKLSFERAVKLFPDFVLAKGKLESLNTKEKQ</sequence>
<organism evidence="1 2">
    <name type="scientific">Lutibacter profundi</name>
    <dbReference type="NCBI Taxonomy" id="1622118"/>
    <lineage>
        <taxon>Bacteria</taxon>
        <taxon>Pseudomonadati</taxon>
        <taxon>Bacteroidota</taxon>
        <taxon>Flavobacteriia</taxon>
        <taxon>Flavobacteriales</taxon>
        <taxon>Flavobacteriaceae</taxon>
        <taxon>Lutibacter</taxon>
    </lineage>
</organism>
<dbReference type="AlphaFoldDB" id="A0A0X8G4M3"/>
<evidence type="ECO:0000313" key="2">
    <source>
        <dbReference type="Proteomes" id="UP000059672"/>
    </source>
</evidence>
<protein>
    <recommendedName>
        <fullName evidence="3">Tetratricopeptide repeat protein</fullName>
    </recommendedName>
</protein>
<dbReference type="Gene3D" id="1.25.40.10">
    <property type="entry name" value="Tetratricopeptide repeat domain"/>
    <property type="match status" value="1"/>
</dbReference>
<dbReference type="KEGG" id="lut:Lupro_01295"/>
<dbReference type="Proteomes" id="UP000059672">
    <property type="component" value="Chromosome"/>
</dbReference>
<evidence type="ECO:0000313" key="1">
    <source>
        <dbReference type="EMBL" id="AMC09973.1"/>
    </source>
</evidence>
<name>A0A0X8G4M3_9FLAO</name>
<dbReference type="SUPFAM" id="SSF48452">
    <property type="entry name" value="TPR-like"/>
    <property type="match status" value="1"/>
</dbReference>
<dbReference type="STRING" id="1622118.Lupro_01295"/>
<dbReference type="InterPro" id="IPR019734">
    <property type="entry name" value="TPR_rpt"/>
</dbReference>
<dbReference type="InterPro" id="IPR011990">
    <property type="entry name" value="TPR-like_helical_dom_sf"/>
</dbReference>
<dbReference type="RefSeq" id="WP_068205691.1">
    <property type="nucleotide sequence ID" value="NZ_CP013355.1"/>
</dbReference>
<evidence type="ECO:0008006" key="3">
    <source>
        <dbReference type="Google" id="ProtNLM"/>
    </source>
</evidence>
<dbReference type="SMART" id="SM00028">
    <property type="entry name" value="TPR"/>
    <property type="match status" value="3"/>
</dbReference>
<dbReference type="EMBL" id="CP013355">
    <property type="protein sequence ID" value="AMC09973.1"/>
    <property type="molecule type" value="Genomic_DNA"/>
</dbReference>
<reference evidence="1 2" key="2">
    <citation type="journal article" date="2016" name="Int. J. Syst. Evol. Microbiol.">
        <title>Lutibacter profundi sp. nov., isolated from a deep-sea hydrothermal system on the Arctic Mid-Ocean Ridge and emended description of the genus Lutibacter.</title>
        <authorList>
            <person name="Le Moine Bauer S."/>
            <person name="Roalkvam I."/>
            <person name="Steen I.H."/>
            <person name="Dahle H."/>
        </authorList>
    </citation>
    <scope>NUCLEOTIDE SEQUENCE [LARGE SCALE GENOMIC DNA]</scope>
    <source>
        <strain evidence="1 2">LP1</strain>
    </source>
</reference>
<dbReference type="OrthoDB" id="1431564at2"/>
<gene>
    <name evidence="1" type="ORF">Lupro_01295</name>
</gene>
<dbReference type="Pfam" id="PF13181">
    <property type="entry name" value="TPR_8"/>
    <property type="match status" value="1"/>
</dbReference>
<proteinExistence type="predicted"/>
<keyword evidence="2" id="KW-1185">Reference proteome</keyword>
<accession>A0A0X8G4M3</accession>
<reference evidence="2" key="1">
    <citation type="submission" date="2015-12" db="EMBL/GenBank/DDBJ databases">
        <title>Complete genome sequence of Lutibacter profundus strain LP1.</title>
        <authorList>
            <person name="Wissuwa J."/>
            <person name="Le Moine Bauer S."/>
            <person name="Stokke R."/>
            <person name="Dahle H."/>
            <person name="Steen I.H."/>
        </authorList>
    </citation>
    <scope>NUCLEOTIDE SEQUENCE [LARGE SCALE GENOMIC DNA]</scope>
    <source>
        <strain evidence="2">LP1</strain>
    </source>
</reference>